<reference evidence="12 13" key="1">
    <citation type="journal article" date="2018" name="Sci. Rep.">
        <title>Genome sequence of the cauliflower mushroom Sparassis crispa (Hanabiratake) and its association with beneficial usage.</title>
        <authorList>
            <person name="Kiyama R."/>
            <person name="Furutani Y."/>
            <person name="Kawaguchi K."/>
            <person name="Nakanishi T."/>
        </authorList>
    </citation>
    <scope>NUCLEOTIDE SEQUENCE [LARGE SCALE GENOMIC DNA]</scope>
</reference>
<proteinExistence type="inferred from homology"/>
<keyword evidence="13" id="KW-1185">Reference proteome</keyword>
<evidence type="ECO:0000256" key="10">
    <source>
        <dbReference type="ARBA" id="ARBA00032985"/>
    </source>
</evidence>
<sequence>MSILVGPAAGALVAGGIYYGFSSMMHSWTERHRSDLHTLSQRLLEAPSQVNAPPAASERITHHPFSSMLKGEWNAQVATLFRNVGEWNRRATEWGRRTLYGGESRRT</sequence>
<evidence type="ECO:0000256" key="11">
    <source>
        <dbReference type="RuleBase" id="RU363010"/>
    </source>
</evidence>
<organism evidence="12 13">
    <name type="scientific">Sparassis crispa</name>
    <dbReference type="NCBI Taxonomy" id="139825"/>
    <lineage>
        <taxon>Eukaryota</taxon>
        <taxon>Fungi</taxon>
        <taxon>Dikarya</taxon>
        <taxon>Basidiomycota</taxon>
        <taxon>Agaricomycotina</taxon>
        <taxon>Agaricomycetes</taxon>
        <taxon>Polyporales</taxon>
        <taxon>Sparassidaceae</taxon>
        <taxon>Sparassis</taxon>
    </lineage>
</organism>
<evidence type="ECO:0000256" key="5">
    <source>
        <dbReference type="ARBA" id="ARBA00022692"/>
    </source>
</evidence>
<dbReference type="InParanoid" id="A0A401GME0"/>
<keyword evidence="8" id="KW-0472">Membrane</keyword>
<evidence type="ECO:0000313" key="13">
    <source>
        <dbReference type="Proteomes" id="UP000287166"/>
    </source>
</evidence>
<dbReference type="Pfam" id="PF17050">
    <property type="entry name" value="AIM5"/>
    <property type="match status" value="1"/>
</dbReference>
<accession>A0A401GME0</accession>
<evidence type="ECO:0000256" key="2">
    <source>
        <dbReference type="ARBA" id="ARBA00004370"/>
    </source>
</evidence>
<dbReference type="Proteomes" id="UP000287166">
    <property type="component" value="Unassembled WGS sequence"/>
</dbReference>
<protein>
    <recommendedName>
        <fullName evidence="4 11">MICOS complex subunit MIC12</fullName>
    </recommendedName>
    <alternativeName>
        <fullName evidence="10 11">Altered inheritance of mitochondria protein 5, mitochondrial</fullName>
    </alternativeName>
    <alternativeName>
        <fullName evidence="9 11">Found in mitochondrial proteome protein 51</fullName>
    </alternativeName>
</protein>
<dbReference type="RefSeq" id="XP_027614242.1">
    <property type="nucleotide sequence ID" value="XM_027758441.1"/>
</dbReference>
<keyword evidence="6" id="KW-1133">Transmembrane helix</keyword>
<evidence type="ECO:0000256" key="7">
    <source>
        <dbReference type="ARBA" id="ARBA00023128"/>
    </source>
</evidence>
<dbReference type="InterPro" id="IPR031463">
    <property type="entry name" value="Mic12"/>
</dbReference>
<name>A0A401GME0_9APHY</name>
<gene>
    <name evidence="12" type="ORF">SCP_0503770</name>
</gene>
<evidence type="ECO:0000256" key="6">
    <source>
        <dbReference type="ARBA" id="ARBA00022989"/>
    </source>
</evidence>
<dbReference type="STRING" id="139825.A0A401GME0"/>
<evidence type="ECO:0000256" key="4">
    <source>
        <dbReference type="ARBA" id="ARBA00018170"/>
    </source>
</evidence>
<dbReference type="AlphaFoldDB" id="A0A401GME0"/>
<dbReference type="GeneID" id="38780246"/>
<keyword evidence="11" id="KW-0999">Mitochondrion inner membrane</keyword>
<dbReference type="GO" id="GO:0061617">
    <property type="term" value="C:MICOS complex"/>
    <property type="evidence" value="ECO:0007669"/>
    <property type="project" value="UniProtKB-UniRule"/>
</dbReference>
<comment type="subunit">
    <text evidence="11">Component of the mitochondrial contact site and cristae organizing system (MICOS) complex.</text>
</comment>
<dbReference type="OrthoDB" id="3351225at2759"/>
<evidence type="ECO:0000256" key="3">
    <source>
        <dbReference type="ARBA" id="ARBA00009188"/>
    </source>
</evidence>
<keyword evidence="5" id="KW-0812">Transmembrane</keyword>
<keyword evidence="7 11" id="KW-0496">Mitochondrion</keyword>
<dbReference type="GO" id="GO:0044284">
    <property type="term" value="C:mitochondrial crista junction"/>
    <property type="evidence" value="ECO:0007669"/>
    <property type="project" value="InterPro"/>
</dbReference>
<comment type="function">
    <text evidence="1 11">Component of the MICOS complex, a large protein complex of the mitochondrial inner membrane that plays crucial roles in the maintenance of crista junctions, inner membrane architecture, and formation of contact sites to the outer membrane.</text>
</comment>
<dbReference type="GO" id="GO:0042407">
    <property type="term" value="P:cristae formation"/>
    <property type="evidence" value="ECO:0007669"/>
    <property type="project" value="InterPro"/>
</dbReference>
<comment type="subcellular location">
    <subcellularLocation>
        <location evidence="2">Membrane</location>
    </subcellularLocation>
    <subcellularLocation>
        <location evidence="11">Mitochondrion inner membrane</location>
        <topology evidence="11">Single-pass membrane protein</topology>
    </subcellularLocation>
</comment>
<dbReference type="EMBL" id="BFAD01000005">
    <property type="protein sequence ID" value="GBE83329.1"/>
    <property type="molecule type" value="Genomic_DNA"/>
</dbReference>
<evidence type="ECO:0000256" key="9">
    <source>
        <dbReference type="ARBA" id="ARBA00032159"/>
    </source>
</evidence>
<evidence type="ECO:0000256" key="8">
    <source>
        <dbReference type="ARBA" id="ARBA00023136"/>
    </source>
</evidence>
<evidence type="ECO:0000313" key="12">
    <source>
        <dbReference type="EMBL" id="GBE83329.1"/>
    </source>
</evidence>
<comment type="caution">
    <text evidence="12">The sequence shown here is derived from an EMBL/GenBank/DDBJ whole genome shotgun (WGS) entry which is preliminary data.</text>
</comment>
<comment type="similarity">
    <text evidence="3 11">Belongs to the MICOS complex subunit Mic12 family.</text>
</comment>
<evidence type="ECO:0000256" key="1">
    <source>
        <dbReference type="ARBA" id="ARBA00002689"/>
    </source>
</evidence>